<dbReference type="InterPro" id="IPR051698">
    <property type="entry name" value="Transposase_11-like"/>
</dbReference>
<evidence type="ECO:0000259" key="1">
    <source>
        <dbReference type="Pfam" id="PF01609"/>
    </source>
</evidence>
<dbReference type="OrthoDB" id="9815086at2"/>
<name>A0A399ST11_9BACT</name>
<dbReference type="GO" id="GO:0003677">
    <property type="term" value="F:DNA binding"/>
    <property type="evidence" value="ECO:0007669"/>
    <property type="project" value="InterPro"/>
</dbReference>
<gene>
    <name evidence="2" type="ORF">D1614_18840</name>
</gene>
<keyword evidence="3" id="KW-1185">Reference proteome</keyword>
<organism evidence="2 3">
    <name type="scientific">Maribellus luteus</name>
    <dbReference type="NCBI Taxonomy" id="2305463"/>
    <lineage>
        <taxon>Bacteria</taxon>
        <taxon>Pseudomonadati</taxon>
        <taxon>Bacteroidota</taxon>
        <taxon>Bacteroidia</taxon>
        <taxon>Marinilabiliales</taxon>
        <taxon>Prolixibacteraceae</taxon>
        <taxon>Maribellus</taxon>
    </lineage>
</organism>
<dbReference type="RefSeq" id="WP_119439534.1">
    <property type="nucleotide sequence ID" value="NZ_QWGR01000014.1"/>
</dbReference>
<evidence type="ECO:0000313" key="3">
    <source>
        <dbReference type="Proteomes" id="UP000265926"/>
    </source>
</evidence>
<dbReference type="NCBIfam" id="NF033564">
    <property type="entry name" value="transpos_ISAs1"/>
    <property type="match status" value="1"/>
</dbReference>
<dbReference type="PANTHER" id="PTHR30298">
    <property type="entry name" value="H REPEAT-ASSOCIATED PREDICTED TRANSPOSASE"/>
    <property type="match status" value="1"/>
</dbReference>
<dbReference type="Proteomes" id="UP000265926">
    <property type="component" value="Unassembled WGS sequence"/>
</dbReference>
<dbReference type="GO" id="GO:0006313">
    <property type="term" value="P:DNA transposition"/>
    <property type="evidence" value="ECO:0007669"/>
    <property type="project" value="InterPro"/>
</dbReference>
<feature type="domain" description="Transposase IS4-like" evidence="1">
    <location>
        <begin position="14"/>
        <end position="233"/>
    </location>
</feature>
<reference evidence="2 3" key="1">
    <citation type="submission" date="2018-08" db="EMBL/GenBank/DDBJ databases">
        <title>Pallidiluteibacterium maritimus gen. nov., sp. nov., isolated from coastal sediment.</title>
        <authorList>
            <person name="Zhou L.Y."/>
        </authorList>
    </citation>
    <scope>NUCLEOTIDE SEQUENCE [LARGE SCALE GENOMIC DNA]</scope>
    <source>
        <strain evidence="2 3">XSD2</strain>
    </source>
</reference>
<dbReference type="PANTHER" id="PTHR30298:SF0">
    <property type="entry name" value="PROTEIN YBFL-RELATED"/>
    <property type="match status" value="1"/>
</dbReference>
<dbReference type="InterPro" id="IPR047647">
    <property type="entry name" value="ISAs1_transpos"/>
</dbReference>
<dbReference type="InterPro" id="IPR002559">
    <property type="entry name" value="Transposase_11"/>
</dbReference>
<dbReference type="AlphaFoldDB" id="A0A399ST11"/>
<accession>A0A399ST11</accession>
<protein>
    <submittedName>
        <fullName evidence="2">ISAs1 family transposase</fullName>
    </submittedName>
</protein>
<dbReference type="EMBL" id="QWGR01000014">
    <property type="protein sequence ID" value="RIJ46468.1"/>
    <property type="molecule type" value="Genomic_DNA"/>
</dbReference>
<dbReference type="Pfam" id="PF01609">
    <property type="entry name" value="DDE_Tnp_1"/>
    <property type="match status" value="1"/>
</dbReference>
<sequence>MMNRIMKICMIFLYDKANDKKAIHMVSAFACSNNVCIGQVITEEKSNEITAIPELLKTLAIKGCIVTIDAMGCQKEIAQSILDKEADYVLAVKKNQSELYEQVKKLFTITKPTDYAKIEDCDHGRVETRACTVISDLTFLDLDENEYWPGLKSVLKLESIRYDKLSGDTEADIRYYITSCNPNAEQLNSAIRQHWKIENNLHWILDVNFSEDAQRKRAGQSAENFNVLTKIAMSFLKNTVNQKKTSMTGKRYKEALSSDYREKVLNL</sequence>
<comment type="caution">
    <text evidence="2">The sequence shown here is derived from an EMBL/GenBank/DDBJ whole genome shotgun (WGS) entry which is preliminary data.</text>
</comment>
<evidence type="ECO:0000313" key="2">
    <source>
        <dbReference type="EMBL" id="RIJ46468.1"/>
    </source>
</evidence>
<proteinExistence type="predicted"/>
<dbReference type="GO" id="GO:0004803">
    <property type="term" value="F:transposase activity"/>
    <property type="evidence" value="ECO:0007669"/>
    <property type="project" value="InterPro"/>
</dbReference>